<protein>
    <recommendedName>
        <fullName evidence="3">Ubiquitin-like protease family profile domain-containing protein</fullName>
    </recommendedName>
</protein>
<feature type="domain" description="Ubiquitin-like protease family profile" evidence="3">
    <location>
        <begin position="190"/>
        <end position="296"/>
    </location>
</feature>
<dbReference type="SUPFAM" id="SSF54001">
    <property type="entry name" value="Cysteine proteinases"/>
    <property type="match status" value="1"/>
</dbReference>
<reference evidence="4" key="1">
    <citation type="journal article" date="2020" name="Nature">
        <title>Giant virus diversity and host interactions through global metagenomics.</title>
        <authorList>
            <person name="Schulz F."/>
            <person name="Roux S."/>
            <person name="Paez-Espino D."/>
            <person name="Jungbluth S."/>
            <person name="Walsh D.A."/>
            <person name="Denef V.J."/>
            <person name="McMahon K.D."/>
            <person name="Konstantinidis K.T."/>
            <person name="Eloe-Fadrosh E.A."/>
            <person name="Kyrpides N.C."/>
            <person name="Woyke T."/>
        </authorList>
    </citation>
    <scope>NUCLEOTIDE SEQUENCE</scope>
    <source>
        <strain evidence="4">GVMAG-S-3300013286-35</strain>
    </source>
</reference>
<dbReference type="EMBL" id="MN740994">
    <property type="protein sequence ID" value="QHU21995.1"/>
    <property type="molecule type" value="Genomic_DNA"/>
</dbReference>
<evidence type="ECO:0000256" key="1">
    <source>
        <dbReference type="ARBA" id="ARBA00022670"/>
    </source>
</evidence>
<evidence type="ECO:0000256" key="2">
    <source>
        <dbReference type="ARBA" id="ARBA00022801"/>
    </source>
</evidence>
<evidence type="ECO:0000313" key="4">
    <source>
        <dbReference type="EMBL" id="QHU21995.1"/>
    </source>
</evidence>
<dbReference type="Pfam" id="PF02902">
    <property type="entry name" value="Peptidase_C48"/>
    <property type="match status" value="1"/>
</dbReference>
<organism evidence="4">
    <name type="scientific">viral metagenome</name>
    <dbReference type="NCBI Taxonomy" id="1070528"/>
    <lineage>
        <taxon>unclassified sequences</taxon>
        <taxon>metagenomes</taxon>
        <taxon>organismal metagenomes</taxon>
    </lineage>
</organism>
<proteinExistence type="predicted"/>
<sequence>MSKEELVSNMDSRICNPARHRKAGETCLSLEALERIKQVWNKEHANAPIRAQTRKSNNRTTRRISLWREIKQSMKNYYNCETEFCVLKKAPGLNSKERDELAKRYFRPEKPAEWNKKQTTWLDSFNIEDVMNQYEEGYEDFEFIGPVPIDFAEKESQNPLSSDTLGKCIVDELCKLDVNQAYRKGTKRIGIIFNLDKHDEPGSHWICAFVDYPKKGAYYFDSYGLPPPPEVTRFLEKCKEQGCDTILYNDIRHQRKDSECGMYCLYVIICLLKGRSFQAICTDIIRDDTINAFRDVLFATEKPRREALNKVVQKLCA</sequence>
<dbReference type="Gene3D" id="3.40.395.10">
    <property type="entry name" value="Adenoviral Proteinase, Chain A"/>
    <property type="match status" value="1"/>
</dbReference>
<name>A0A6C0KVK7_9ZZZZ</name>
<dbReference type="GO" id="GO:0006508">
    <property type="term" value="P:proteolysis"/>
    <property type="evidence" value="ECO:0007669"/>
    <property type="project" value="UniProtKB-KW"/>
</dbReference>
<dbReference type="AlphaFoldDB" id="A0A6C0KVK7"/>
<accession>A0A6C0KVK7</accession>
<dbReference type="InterPro" id="IPR003653">
    <property type="entry name" value="Peptidase_C48_C"/>
</dbReference>
<evidence type="ECO:0000259" key="3">
    <source>
        <dbReference type="Pfam" id="PF02902"/>
    </source>
</evidence>
<keyword evidence="2" id="KW-0378">Hydrolase</keyword>
<dbReference type="GO" id="GO:0008234">
    <property type="term" value="F:cysteine-type peptidase activity"/>
    <property type="evidence" value="ECO:0007669"/>
    <property type="project" value="InterPro"/>
</dbReference>
<keyword evidence="1" id="KW-0645">Protease</keyword>
<dbReference type="InterPro" id="IPR038765">
    <property type="entry name" value="Papain-like_cys_pep_sf"/>
</dbReference>